<protein>
    <submittedName>
        <fullName evidence="7">Ferredoxin</fullName>
    </submittedName>
</protein>
<keyword evidence="3" id="KW-0560">Oxidoreductase</keyword>
<gene>
    <name evidence="7" type="ORF">AHMF7605_21425</name>
</gene>
<keyword evidence="4" id="KW-0408">Iron</keyword>
<sequence>MELQVNGVKRTAKATPETSLLSVLRDEFDLTGTKYGCGEGQCGACTVLLDGKAVRSCRTPISSLSGKEIITVEGLEKNGRLHPVQEAYLKVDVFQCGYCASGMVLSTVALLKNNPHPTQEQIIDFMNGNICRCGTYPRILQAIQEAASQA</sequence>
<evidence type="ECO:0000256" key="5">
    <source>
        <dbReference type="ARBA" id="ARBA00023014"/>
    </source>
</evidence>
<comment type="caution">
    <text evidence="7">The sequence shown here is derived from an EMBL/GenBank/DDBJ whole genome shotgun (WGS) entry which is preliminary data.</text>
</comment>
<dbReference type="Gene3D" id="1.10.150.120">
    <property type="entry name" value="[2Fe-2S]-binding domain"/>
    <property type="match status" value="1"/>
</dbReference>
<dbReference type="InterPro" id="IPR051452">
    <property type="entry name" value="Diverse_Oxidoreductases"/>
</dbReference>
<organism evidence="7 8">
    <name type="scientific">Adhaeribacter arboris</name>
    <dbReference type="NCBI Taxonomy" id="2072846"/>
    <lineage>
        <taxon>Bacteria</taxon>
        <taxon>Pseudomonadati</taxon>
        <taxon>Bacteroidota</taxon>
        <taxon>Cytophagia</taxon>
        <taxon>Cytophagales</taxon>
        <taxon>Hymenobacteraceae</taxon>
        <taxon>Adhaeribacter</taxon>
    </lineage>
</organism>
<keyword evidence="1" id="KW-0001">2Fe-2S</keyword>
<dbReference type="OrthoDB" id="9796880at2"/>
<feature type="domain" description="2Fe-2S ferredoxin-type" evidence="6">
    <location>
        <begin position="1"/>
        <end position="75"/>
    </location>
</feature>
<dbReference type="InterPro" id="IPR012675">
    <property type="entry name" value="Beta-grasp_dom_sf"/>
</dbReference>
<dbReference type="InterPro" id="IPR036010">
    <property type="entry name" value="2Fe-2S_ferredoxin-like_sf"/>
</dbReference>
<dbReference type="PANTHER" id="PTHR44379:SF2">
    <property type="entry name" value="BLR6218 PROTEIN"/>
    <property type="match status" value="1"/>
</dbReference>
<dbReference type="FunFam" id="3.10.20.30:FF:000020">
    <property type="entry name" value="Xanthine dehydrogenase iron-sulfur subunit"/>
    <property type="match status" value="1"/>
</dbReference>
<evidence type="ECO:0000256" key="2">
    <source>
        <dbReference type="ARBA" id="ARBA00022723"/>
    </source>
</evidence>
<dbReference type="RefSeq" id="WP_106932060.1">
    <property type="nucleotide sequence ID" value="NZ_PYFT01000001.1"/>
</dbReference>
<dbReference type="PANTHER" id="PTHR44379">
    <property type="entry name" value="OXIDOREDUCTASE WITH IRON-SULFUR SUBUNIT"/>
    <property type="match status" value="1"/>
</dbReference>
<dbReference type="SUPFAM" id="SSF47741">
    <property type="entry name" value="CO dehydrogenase ISP C-domain like"/>
    <property type="match status" value="1"/>
</dbReference>
<dbReference type="Pfam" id="PF01799">
    <property type="entry name" value="Fer2_2"/>
    <property type="match status" value="1"/>
</dbReference>
<dbReference type="AlphaFoldDB" id="A0A2T2YK48"/>
<name>A0A2T2YK48_9BACT</name>
<dbReference type="InterPro" id="IPR036884">
    <property type="entry name" value="2Fe-2S-bd_dom_sf"/>
</dbReference>
<evidence type="ECO:0000256" key="4">
    <source>
        <dbReference type="ARBA" id="ARBA00023004"/>
    </source>
</evidence>
<evidence type="ECO:0000256" key="1">
    <source>
        <dbReference type="ARBA" id="ARBA00022714"/>
    </source>
</evidence>
<dbReference type="GO" id="GO:0016491">
    <property type="term" value="F:oxidoreductase activity"/>
    <property type="evidence" value="ECO:0007669"/>
    <property type="project" value="UniProtKB-KW"/>
</dbReference>
<dbReference type="CDD" id="cd00207">
    <property type="entry name" value="fer2"/>
    <property type="match status" value="1"/>
</dbReference>
<keyword evidence="2" id="KW-0479">Metal-binding</keyword>
<proteinExistence type="predicted"/>
<dbReference type="EMBL" id="PYFT01000001">
    <property type="protein sequence ID" value="PSR55878.1"/>
    <property type="molecule type" value="Genomic_DNA"/>
</dbReference>
<evidence type="ECO:0000313" key="8">
    <source>
        <dbReference type="Proteomes" id="UP000240357"/>
    </source>
</evidence>
<dbReference type="Proteomes" id="UP000240357">
    <property type="component" value="Unassembled WGS sequence"/>
</dbReference>
<dbReference type="PROSITE" id="PS51085">
    <property type="entry name" value="2FE2S_FER_2"/>
    <property type="match status" value="1"/>
</dbReference>
<dbReference type="InterPro" id="IPR006058">
    <property type="entry name" value="2Fe2S_fd_BS"/>
</dbReference>
<evidence type="ECO:0000256" key="3">
    <source>
        <dbReference type="ARBA" id="ARBA00023002"/>
    </source>
</evidence>
<dbReference type="InterPro" id="IPR001041">
    <property type="entry name" value="2Fe-2S_ferredoxin-type"/>
</dbReference>
<keyword evidence="5" id="KW-0411">Iron-sulfur</keyword>
<dbReference type="GO" id="GO:0046872">
    <property type="term" value="F:metal ion binding"/>
    <property type="evidence" value="ECO:0007669"/>
    <property type="project" value="UniProtKB-KW"/>
</dbReference>
<dbReference type="SUPFAM" id="SSF54292">
    <property type="entry name" value="2Fe-2S ferredoxin-like"/>
    <property type="match status" value="1"/>
</dbReference>
<accession>A0A2T2YK48</accession>
<dbReference type="PROSITE" id="PS00197">
    <property type="entry name" value="2FE2S_FER_1"/>
    <property type="match status" value="1"/>
</dbReference>
<reference evidence="7 8" key="1">
    <citation type="submission" date="2018-03" db="EMBL/GenBank/DDBJ databases">
        <title>Adhaeribacter sp. HMF7605 Genome sequencing and assembly.</title>
        <authorList>
            <person name="Kang H."/>
            <person name="Kang J."/>
            <person name="Cha I."/>
            <person name="Kim H."/>
            <person name="Joh K."/>
        </authorList>
    </citation>
    <scope>NUCLEOTIDE SEQUENCE [LARGE SCALE GENOMIC DNA]</scope>
    <source>
        <strain evidence="7 8">HMF7605</strain>
    </source>
</reference>
<dbReference type="GO" id="GO:0051537">
    <property type="term" value="F:2 iron, 2 sulfur cluster binding"/>
    <property type="evidence" value="ECO:0007669"/>
    <property type="project" value="UniProtKB-KW"/>
</dbReference>
<keyword evidence="8" id="KW-1185">Reference proteome</keyword>
<evidence type="ECO:0000259" key="6">
    <source>
        <dbReference type="PROSITE" id="PS51085"/>
    </source>
</evidence>
<evidence type="ECO:0000313" key="7">
    <source>
        <dbReference type="EMBL" id="PSR55878.1"/>
    </source>
</evidence>
<dbReference type="Gene3D" id="3.10.20.30">
    <property type="match status" value="1"/>
</dbReference>
<dbReference type="InterPro" id="IPR002888">
    <property type="entry name" value="2Fe-2S-bd"/>
</dbReference>
<dbReference type="Pfam" id="PF00111">
    <property type="entry name" value="Fer2"/>
    <property type="match status" value="1"/>
</dbReference>